<dbReference type="PANTHER" id="PTHR12403">
    <property type="entry name" value="TRAFFICKING PROTEIN PARTICLE COMPLEX SUBUNIT 2"/>
    <property type="match status" value="1"/>
</dbReference>
<sequence length="189" mass="20881">MSYYFAIVGTKDNPLFEHEFGTSKQGGDGIARFREEARHMNQFIVHSSLDIVEEVQWGSGQMYLKHIDRFYNNYISCFLTGGNIKFLLLHNPDPSAPNTHASLSSQPNPPSASTSRLSTASLGASSRTNNSSVASNPTSPAAEEAVRQFMVEIYDAWVKNLMNPFYGLNAPVKSPVFRARVAAAAKKYL</sequence>
<dbReference type="InterPro" id="IPR011012">
    <property type="entry name" value="Longin-like_dom_sf"/>
</dbReference>
<feature type="compositionally biased region" description="Low complexity" evidence="1">
    <location>
        <begin position="111"/>
        <end position="128"/>
    </location>
</feature>
<dbReference type="Proteomes" id="UP000800092">
    <property type="component" value="Unassembled WGS sequence"/>
</dbReference>
<dbReference type="SUPFAM" id="SSF64356">
    <property type="entry name" value="SNARE-like"/>
    <property type="match status" value="1"/>
</dbReference>
<dbReference type="Pfam" id="PF04628">
    <property type="entry name" value="Sedlin_N"/>
    <property type="match status" value="1"/>
</dbReference>
<reference evidence="2" key="1">
    <citation type="journal article" date="2020" name="Stud. Mycol.">
        <title>101 Dothideomycetes genomes: a test case for predicting lifestyles and emergence of pathogens.</title>
        <authorList>
            <person name="Haridas S."/>
            <person name="Albert R."/>
            <person name="Binder M."/>
            <person name="Bloem J."/>
            <person name="Labutti K."/>
            <person name="Salamov A."/>
            <person name="Andreopoulos B."/>
            <person name="Baker S."/>
            <person name="Barry K."/>
            <person name="Bills G."/>
            <person name="Bluhm B."/>
            <person name="Cannon C."/>
            <person name="Castanera R."/>
            <person name="Culley D."/>
            <person name="Daum C."/>
            <person name="Ezra D."/>
            <person name="Gonzalez J."/>
            <person name="Henrissat B."/>
            <person name="Kuo A."/>
            <person name="Liang C."/>
            <person name="Lipzen A."/>
            <person name="Lutzoni F."/>
            <person name="Magnuson J."/>
            <person name="Mondo S."/>
            <person name="Nolan M."/>
            <person name="Ohm R."/>
            <person name="Pangilinan J."/>
            <person name="Park H.-J."/>
            <person name="Ramirez L."/>
            <person name="Alfaro M."/>
            <person name="Sun H."/>
            <person name="Tritt A."/>
            <person name="Yoshinaga Y."/>
            <person name="Zwiers L.-H."/>
            <person name="Turgeon B."/>
            <person name="Goodwin S."/>
            <person name="Spatafora J."/>
            <person name="Crous P."/>
            <person name="Grigoriev I."/>
        </authorList>
    </citation>
    <scope>NUCLEOTIDE SEQUENCE</scope>
    <source>
        <strain evidence="2">Tuck. ex Michener</strain>
    </source>
</reference>
<keyword evidence="3" id="KW-1185">Reference proteome</keyword>
<name>A0A6A6H2D7_VIRVR</name>
<dbReference type="AlphaFoldDB" id="A0A6A6H2D7"/>
<dbReference type="EMBL" id="ML991818">
    <property type="protein sequence ID" value="KAF2232195.1"/>
    <property type="molecule type" value="Genomic_DNA"/>
</dbReference>
<accession>A0A6A6H2D7</accession>
<proteinExistence type="predicted"/>
<gene>
    <name evidence="2" type="ORF">EV356DRAFT_525365</name>
</gene>
<protein>
    <submittedName>
        <fullName evidence="2">Trafficking protein-like protein particle complex subunit 2</fullName>
    </submittedName>
</protein>
<feature type="region of interest" description="Disordered" evidence="1">
    <location>
        <begin position="97"/>
        <end position="139"/>
    </location>
</feature>
<evidence type="ECO:0000313" key="3">
    <source>
        <dbReference type="Proteomes" id="UP000800092"/>
    </source>
</evidence>
<dbReference type="GO" id="GO:0006888">
    <property type="term" value="P:endoplasmic reticulum to Golgi vesicle-mediated transport"/>
    <property type="evidence" value="ECO:0007669"/>
    <property type="project" value="InterPro"/>
</dbReference>
<evidence type="ECO:0000256" key="1">
    <source>
        <dbReference type="SAM" id="MobiDB-lite"/>
    </source>
</evidence>
<dbReference type="GO" id="GO:0005737">
    <property type="term" value="C:cytoplasm"/>
    <property type="evidence" value="ECO:0007669"/>
    <property type="project" value="GOC"/>
</dbReference>
<dbReference type="OrthoDB" id="10252102at2759"/>
<dbReference type="Gene3D" id="3.30.450.70">
    <property type="match status" value="1"/>
</dbReference>
<dbReference type="CDD" id="cd14825">
    <property type="entry name" value="TRAPPC2_sedlin"/>
    <property type="match status" value="1"/>
</dbReference>
<dbReference type="InterPro" id="IPR006722">
    <property type="entry name" value="Sedlin"/>
</dbReference>
<feature type="compositionally biased region" description="Polar residues" evidence="1">
    <location>
        <begin position="97"/>
        <end position="106"/>
    </location>
</feature>
<organism evidence="2 3">
    <name type="scientific">Viridothelium virens</name>
    <name type="common">Speckled blister lichen</name>
    <name type="synonym">Trypethelium virens</name>
    <dbReference type="NCBI Taxonomy" id="1048519"/>
    <lineage>
        <taxon>Eukaryota</taxon>
        <taxon>Fungi</taxon>
        <taxon>Dikarya</taxon>
        <taxon>Ascomycota</taxon>
        <taxon>Pezizomycotina</taxon>
        <taxon>Dothideomycetes</taxon>
        <taxon>Dothideomycetes incertae sedis</taxon>
        <taxon>Trypetheliales</taxon>
        <taxon>Trypetheliaceae</taxon>
        <taxon>Viridothelium</taxon>
    </lineage>
</organism>
<evidence type="ECO:0000313" key="2">
    <source>
        <dbReference type="EMBL" id="KAF2232195.1"/>
    </source>
</evidence>
<feature type="compositionally biased region" description="Polar residues" evidence="1">
    <location>
        <begin position="129"/>
        <end position="139"/>
    </location>
</feature>